<evidence type="ECO:0000313" key="1">
    <source>
        <dbReference type="EMBL" id="SDM98858.1"/>
    </source>
</evidence>
<sequence length="143" mass="16360">MKLNQATDYAFRIILYFSTLPEGTKVSGTELSQSQHIPKRFLLKIMRNLIAAGIIKSYRGVEGGFALQRASSEITLFDIIAAVEGEPELLRCLPNMENCTRNCAGMCAVYDVFREIQQELIQQLQRIDFESLEKQEHMTDRRV</sequence>
<gene>
    <name evidence="1" type="ORF">SAMN05660299_01891</name>
</gene>
<dbReference type="GO" id="GO:0003700">
    <property type="term" value="F:DNA-binding transcription factor activity"/>
    <property type="evidence" value="ECO:0007669"/>
    <property type="project" value="TreeGrafter"/>
</dbReference>
<dbReference type="AlphaFoldDB" id="A0A1G9XQ14"/>
<dbReference type="PROSITE" id="PS01332">
    <property type="entry name" value="HTH_RRF2_1"/>
    <property type="match status" value="1"/>
</dbReference>
<dbReference type="EMBL" id="FNHQ01000019">
    <property type="protein sequence ID" value="SDM98858.1"/>
    <property type="molecule type" value="Genomic_DNA"/>
</dbReference>
<dbReference type="InterPro" id="IPR000944">
    <property type="entry name" value="Tscrpt_reg_Rrf2"/>
</dbReference>
<dbReference type="Pfam" id="PF02082">
    <property type="entry name" value="Rrf2"/>
    <property type="match status" value="1"/>
</dbReference>
<dbReference type="Proteomes" id="UP000199309">
    <property type="component" value="Unassembled WGS sequence"/>
</dbReference>
<dbReference type="NCBIfam" id="TIGR00738">
    <property type="entry name" value="rrf2_super"/>
    <property type="match status" value="1"/>
</dbReference>
<evidence type="ECO:0000313" key="2">
    <source>
        <dbReference type="Proteomes" id="UP000199309"/>
    </source>
</evidence>
<organism evidence="1 2">
    <name type="scientific">Megasphaera paucivorans</name>
    <dbReference type="NCBI Taxonomy" id="349095"/>
    <lineage>
        <taxon>Bacteria</taxon>
        <taxon>Bacillati</taxon>
        <taxon>Bacillota</taxon>
        <taxon>Negativicutes</taxon>
        <taxon>Veillonellales</taxon>
        <taxon>Veillonellaceae</taxon>
        <taxon>Megasphaera</taxon>
    </lineage>
</organism>
<proteinExistence type="predicted"/>
<dbReference type="InterPro" id="IPR036388">
    <property type="entry name" value="WH-like_DNA-bd_sf"/>
</dbReference>
<dbReference type="GO" id="GO:0005829">
    <property type="term" value="C:cytosol"/>
    <property type="evidence" value="ECO:0007669"/>
    <property type="project" value="TreeGrafter"/>
</dbReference>
<dbReference type="STRING" id="349095.SAMN05660299_01891"/>
<keyword evidence="2" id="KW-1185">Reference proteome</keyword>
<dbReference type="RefSeq" id="WP_091651062.1">
    <property type="nucleotide sequence ID" value="NZ_FNHQ01000019.1"/>
</dbReference>
<protein>
    <submittedName>
        <fullName evidence="1">Transcriptional regulator, BadM/Rrf2 family</fullName>
    </submittedName>
</protein>
<accession>A0A1G9XQ14</accession>
<reference evidence="1 2" key="1">
    <citation type="submission" date="2016-10" db="EMBL/GenBank/DDBJ databases">
        <authorList>
            <person name="de Groot N.N."/>
        </authorList>
    </citation>
    <scope>NUCLEOTIDE SEQUENCE [LARGE SCALE GENOMIC DNA]</scope>
    <source>
        <strain evidence="1 2">DSM 16981</strain>
    </source>
</reference>
<dbReference type="InterPro" id="IPR030489">
    <property type="entry name" value="TR_Rrf2-type_CS"/>
</dbReference>
<dbReference type="OrthoDB" id="9808360at2"/>
<dbReference type="PANTHER" id="PTHR33221">
    <property type="entry name" value="WINGED HELIX-TURN-HELIX TRANSCRIPTIONAL REGULATOR, RRF2 FAMILY"/>
    <property type="match status" value="1"/>
</dbReference>
<dbReference type="InterPro" id="IPR036390">
    <property type="entry name" value="WH_DNA-bd_sf"/>
</dbReference>
<dbReference type="PANTHER" id="PTHR33221:SF2">
    <property type="entry name" value="TRANSCRIPTIONAL REGULATOR"/>
    <property type="match status" value="1"/>
</dbReference>
<name>A0A1G9XQ14_9FIRM</name>
<dbReference type="Gene3D" id="1.10.10.10">
    <property type="entry name" value="Winged helix-like DNA-binding domain superfamily/Winged helix DNA-binding domain"/>
    <property type="match status" value="1"/>
</dbReference>
<dbReference type="SUPFAM" id="SSF46785">
    <property type="entry name" value="Winged helix' DNA-binding domain"/>
    <property type="match status" value="1"/>
</dbReference>
<dbReference type="PROSITE" id="PS51197">
    <property type="entry name" value="HTH_RRF2_2"/>
    <property type="match status" value="1"/>
</dbReference>